<dbReference type="PROSITE" id="PS50931">
    <property type="entry name" value="HTH_LYSR"/>
    <property type="match status" value="1"/>
</dbReference>
<feature type="domain" description="HTH lysR-type" evidence="5">
    <location>
        <begin position="3"/>
        <end position="60"/>
    </location>
</feature>
<organism evidence="6 7">
    <name type="scientific">Shewanella scandinavica</name>
    <dbReference type="NCBI Taxonomy" id="3063538"/>
    <lineage>
        <taxon>Bacteria</taxon>
        <taxon>Pseudomonadati</taxon>
        <taxon>Pseudomonadota</taxon>
        <taxon>Gammaproteobacteria</taxon>
        <taxon>Alteromonadales</taxon>
        <taxon>Shewanellaceae</taxon>
        <taxon>Shewanella</taxon>
    </lineage>
</organism>
<dbReference type="InterPro" id="IPR000847">
    <property type="entry name" value="LysR_HTH_N"/>
</dbReference>
<keyword evidence="3" id="KW-0238">DNA-binding</keyword>
<evidence type="ECO:0000256" key="4">
    <source>
        <dbReference type="ARBA" id="ARBA00023163"/>
    </source>
</evidence>
<evidence type="ECO:0000313" key="6">
    <source>
        <dbReference type="EMBL" id="MDT3282446.1"/>
    </source>
</evidence>
<dbReference type="Pfam" id="PF03466">
    <property type="entry name" value="LysR_substrate"/>
    <property type="match status" value="1"/>
</dbReference>
<dbReference type="Gene3D" id="1.10.10.10">
    <property type="entry name" value="Winged helix-like DNA-binding domain superfamily/Winged helix DNA-binding domain"/>
    <property type="match status" value="1"/>
</dbReference>
<evidence type="ECO:0000256" key="2">
    <source>
        <dbReference type="ARBA" id="ARBA00023015"/>
    </source>
</evidence>
<evidence type="ECO:0000256" key="3">
    <source>
        <dbReference type="ARBA" id="ARBA00023125"/>
    </source>
</evidence>
<keyword evidence="2" id="KW-0805">Transcription regulation</keyword>
<dbReference type="Proteomes" id="UP001249505">
    <property type="component" value="Unassembled WGS sequence"/>
</dbReference>
<comment type="similarity">
    <text evidence="1">Belongs to the LysR transcriptional regulatory family.</text>
</comment>
<dbReference type="SUPFAM" id="SSF46785">
    <property type="entry name" value="Winged helix' DNA-binding domain"/>
    <property type="match status" value="1"/>
</dbReference>
<keyword evidence="4" id="KW-0804">Transcription</keyword>
<protein>
    <submittedName>
        <fullName evidence="6">LysR substrate-binding domain-containing protein</fullName>
    </submittedName>
</protein>
<accession>A0ABU3G467</accession>
<gene>
    <name evidence="6" type="ORF">Q4Q50_19380</name>
</gene>
<evidence type="ECO:0000259" key="5">
    <source>
        <dbReference type="PROSITE" id="PS50931"/>
    </source>
</evidence>
<dbReference type="InterPro" id="IPR005119">
    <property type="entry name" value="LysR_subst-bd"/>
</dbReference>
<sequence length="312" mass="34495">MRITLRQLAVFEAVARSGQVAKAAEQVNLSPPATSMALAELEKQLNARLFERIGNRLQLNSQGNLLLPLATDLLHRVEQIEQAFTYHGGDLVGRLSISASSTIGNYLMAKAAVAFCQQHTQTHVDVAITNTQDVIQAVAQFRSEMGFIEGHCTDNRLSVEAWHKDRLLVFCHPAHPLAGKVVKPAQVRGQSWVLREEGSGTREYFVNAANELDMQPEAKFCFTTPDAIKLAVKQGAGLGVLSELALEKEISRKELALVTIEGLVLERQFYRITHKSRQATSLGQAFVQFCENFFNIAGVEPNKPFDSNGHMQ</sequence>
<name>A0ABU3G467_9GAMM</name>
<comment type="caution">
    <text evidence="6">The sequence shown here is derived from an EMBL/GenBank/DDBJ whole genome shotgun (WGS) entry which is preliminary data.</text>
</comment>
<dbReference type="Gene3D" id="3.40.190.10">
    <property type="entry name" value="Periplasmic binding protein-like II"/>
    <property type="match status" value="2"/>
</dbReference>
<dbReference type="InterPro" id="IPR036388">
    <property type="entry name" value="WH-like_DNA-bd_sf"/>
</dbReference>
<evidence type="ECO:0000256" key="1">
    <source>
        <dbReference type="ARBA" id="ARBA00009437"/>
    </source>
</evidence>
<dbReference type="PRINTS" id="PR00039">
    <property type="entry name" value="HTHLYSR"/>
</dbReference>
<keyword evidence="7" id="KW-1185">Reference proteome</keyword>
<dbReference type="PANTHER" id="PTHR30126">
    <property type="entry name" value="HTH-TYPE TRANSCRIPTIONAL REGULATOR"/>
    <property type="match status" value="1"/>
</dbReference>
<reference evidence="6 7" key="1">
    <citation type="submission" date="2023-07" db="EMBL/GenBank/DDBJ databases">
        <title>Novel Shewanella species isolated from Baltic Sea sediments.</title>
        <authorList>
            <person name="Martin-Rodriguez A.J."/>
        </authorList>
    </citation>
    <scope>NUCLEOTIDE SEQUENCE [LARGE SCALE GENOMIC DNA]</scope>
    <source>
        <strain evidence="6 7">SP2S1-2</strain>
    </source>
</reference>
<dbReference type="EMBL" id="JAUOES010000030">
    <property type="protein sequence ID" value="MDT3282446.1"/>
    <property type="molecule type" value="Genomic_DNA"/>
</dbReference>
<dbReference type="CDD" id="cd08420">
    <property type="entry name" value="PBP2_CysL_like"/>
    <property type="match status" value="1"/>
</dbReference>
<evidence type="ECO:0000313" key="7">
    <source>
        <dbReference type="Proteomes" id="UP001249505"/>
    </source>
</evidence>
<dbReference type="Pfam" id="PF00126">
    <property type="entry name" value="HTH_1"/>
    <property type="match status" value="1"/>
</dbReference>
<dbReference type="SUPFAM" id="SSF53850">
    <property type="entry name" value="Periplasmic binding protein-like II"/>
    <property type="match status" value="1"/>
</dbReference>
<dbReference type="PANTHER" id="PTHR30126:SF94">
    <property type="entry name" value="LYSR FAMILY TRANSCRIPTIONAL REGULATOR"/>
    <property type="match status" value="1"/>
</dbReference>
<proteinExistence type="inferred from homology"/>
<dbReference type="InterPro" id="IPR036390">
    <property type="entry name" value="WH_DNA-bd_sf"/>
</dbReference>
<dbReference type="RefSeq" id="WP_006081488.1">
    <property type="nucleotide sequence ID" value="NZ_JAUOES010000030.1"/>
</dbReference>